<comment type="similarity">
    <text evidence="1">Belongs to the universal ribosomal protein uL10 family.</text>
</comment>
<name>H8ZFJ3_NEMA1</name>
<proteinExistence type="inferred from homology"/>
<dbReference type="InterPro" id="IPR051742">
    <property type="entry name" value="Ribosome_Assembly_uL10"/>
</dbReference>
<evidence type="ECO:0000256" key="1">
    <source>
        <dbReference type="ARBA" id="ARBA00008889"/>
    </source>
</evidence>
<dbReference type="Gene3D" id="3.30.70.1730">
    <property type="match status" value="1"/>
</dbReference>
<dbReference type="InterPro" id="IPR043141">
    <property type="entry name" value="Ribosomal_uL10-like_sf"/>
</dbReference>
<dbReference type="GO" id="GO:0042273">
    <property type="term" value="P:ribosomal large subunit biogenesis"/>
    <property type="evidence" value="ECO:0007669"/>
    <property type="project" value="TreeGrafter"/>
</dbReference>
<dbReference type="InterPro" id="IPR043164">
    <property type="entry name" value="Ribosomal_uL10-like_insert_sf"/>
</dbReference>
<sequence>MAGGETQKAKKERIDNVLSNVGAYQRIYKLLCDNKTAFVQKLKRDFRSVKSELFFGKYKMIEKVLSRTLDPEQMTSLRGTVEYKKSDKVFLYLLTDLPQEKIQSIVEKVTHFDYERKGDTLCKDIVIPVGELLNEESVKVSNTLFKEIQALGIQNIIINPKTNSIEVTEQIVLARKGEHMTEEQEKMAKILGLKNKRHGATIVGRAEIPQE</sequence>
<dbReference type="AlphaFoldDB" id="H8ZFJ3"/>
<reference evidence="2" key="1">
    <citation type="submission" date="2011-03" db="EMBL/GenBank/DDBJ databases">
        <title>The Genome Sequence of Nematocida sp1 strain ERTm2.</title>
        <authorList>
            <consortium name="The Broad Institute Genome Sequencing Platform"/>
            <consortium name="The Broad Institute Genome Sequencing Center for Infectious Disease"/>
            <person name="Cuomo C."/>
            <person name="Troemel E."/>
            <person name="Young S.K."/>
            <person name="Zeng Q."/>
            <person name="Gargeya S."/>
            <person name="Fitzgerald M."/>
            <person name="Haas B."/>
            <person name="Abouelleil A."/>
            <person name="Alvarado L."/>
            <person name="Arachchi H.M."/>
            <person name="Berlin A."/>
            <person name="Brown A."/>
            <person name="Chapman S.B."/>
            <person name="Chen Z."/>
            <person name="Dunbar C."/>
            <person name="Freedman E."/>
            <person name="Gearin G."/>
            <person name="Gellesch M."/>
            <person name="Goldberg J."/>
            <person name="Griggs A."/>
            <person name="Gujja S."/>
            <person name="Heilman E.R."/>
            <person name="Heiman D."/>
            <person name="Howarth C."/>
            <person name="Larson L."/>
            <person name="Lui A."/>
            <person name="MacDonald P.J.P."/>
            <person name="Mehta T."/>
            <person name="Montmayeur A."/>
            <person name="Murphy C."/>
            <person name="Neiman D."/>
            <person name="Pearson M."/>
            <person name="Priest M."/>
            <person name="Roberts A."/>
            <person name="Saif S."/>
            <person name="Shea T."/>
            <person name="Shenoy N."/>
            <person name="Sisk P."/>
            <person name="Stolte C."/>
            <person name="Sykes S."/>
            <person name="White J."/>
            <person name="Yandava C."/>
            <person name="Wortman J."/>
            <person name="Nusbaum C."/>
            <person name="Birren B."/>
        </authorList>
    </citation>
    <scope>NUCLEOTIDE SEQUENCE</scope>
    <source>
        <strain evidence="2">ERTm2</strain>
    </source>
</reference>
<reference evidence="3 4" key="3">
    <citation type="journal article" date="2014" name="Genome Announc.">
        <title>Genome Sequence of the Microsporidian Species Nematocida sp1 Strain ERTm6 (ATCC PRA-372).</title>
        <authorList>
            <person name="Bakowski M.A."/>
            <person name="Priest M."/>
            <person name="Young S."/>
            <person name="Cuomo C.A."/>
            <person name="Troemel E.R."/>
        </authorList>
    </citation>
    <scope>NUCLEOTIDE SEQUENCE [LARGE SCALE GENOMIC DNA]</scope>
    <source>
        <strain evidence="3 4">ERTm6</strain>
    </source>
</reference>
<dbReference type="PANTHER" id="PTHR45841">
    <property type="entry name" value="MRNA TURNOVER PROTEIN 4 MRTO4"/>
    <property type="match status" value="1"/>
</dbReference>
<dbReference type="HOGENOM" id="CLU_1310438_0_0_1"/>
<evidence type="ECO:0000313" key="2">
    <source>
        <dbReference type="EMBL" id="EHY64554.1"/>
    </source>
</evidence>
<dbReference type="Proteomes" id="UP000005622">
    <property type="component" value="Unassembled WGS sequence"/>
</dbReference>
<dbReference type="GO" id="GO:0030687">
    <property type="term" value="C:preribosome, large subunit precursor"/>
    <property type="evidence" value="ECO:0007669"/>
    <property type="project" value="TreeGrafter"/>
</dbReference>
<accession>H8ZFJ3</accession>
<protein>
    <submittedName>
        <fullName evidence="2">Uncharacterized protein</fullName>
    </submittedName>
</protein>
<reference evidence="3" key="2">
    <citation type="submission" date="2012-10" db="EMBL/GenBank/DDBJ databases">
        <authorList>
            <consortium name="The Broad Institute Genome Sequencing Platform"/>
            <consortium name="The Broad Institute Genome Sequencing Center for Infectious Disease"/>
            <person name="Cuomo C."/>
            <person name="Troemel E."/>
            <person name="Walker B."/>
            <person name="Young S.K."/>
            <person name="Zeng Q."/>
            <person name="Gargeya S."/>
            <person name="Fitzgerald M."/>
            <person name="Haas B."/>
            <person name="Abouelleil A."/>
            <person name="Alvarado L."/>
            <person name="Arachchi H.M."/>
            <person name="Berlin A.M."/>
            <person name="Chapman S.B."/>
            <person name="Goldberg J."/>
            <person name="Griggs A."/>
            <person name="Gujja S."/>
            <person name="Hansen M."/>
            <person name="Howarth C."/>
            <person name="Imamovic A."/>
            <person name="Larimer J."/>
            <person name="McCowan C."/>
            <person name="Murphy C."/>
            <person name="Neiman D."/>
            <person name="Pearson M."/>
            <person name="Priest M."/>
            <person name="Roberts A."/>
            <person name="Saif S."/>
            <person name="Shea T."/>
            <person name="Sisk P."/>
            <person name="Sykes S."/>
            <person name="Wortman J."/>
            <person name="Nusbaum C."/>
            <person name="Birren B."/>
        </authorList>
    </citation>
    <scope>NUCLEOTIDE SEQUENCE</scope>
    <source>
        <strain evidence="3">ERTm6</strain>
    </source>
</reference>
<accession>A0A086J5C3</accession>
<evidence type="ECO:0000313" key="3">
    <source>
        <dbReference type="EMBL" id="KFG27341.1"/>
    </source>
</evidence>
<dbReference type="Proteomes" id="UP000054524">
    <property type="component" value="Unassembled WGS sequence"/>
</dbReference>
<dbReference type="GO" id="GO:0005730">
    <property type="term" value="C:nucleolus"/>
    <property type="evidence" value="ECO:0007669"/>
    <property type="project" value="TreeGrafter"/>
</dbReference>
<organism evidence="2">
    <name type="scientific">Nematocida ausubeli (strain ATCC PRA-371 / ERTm2)</name>
    <name type="common">Nematode killer fungus</name>
    <dbReference type="NCBI Taxonomy" id="1913371"/>
    <lineage>
        <taxon>Eukaryota</taxon>
        <taxon>Fungi</taxon>
        <taxon>Fungi incertae sedis</taxon>
        <taxon>Microsporidia</taxon>
        <taxon>Nematocida</taxon>
    </lineage>
</organism>
<keyword evidence="4" id="KW-1185">Reference proteome</keyword>
<dbReference type="GO" id="GO:0006364">
    <property type="term" value="P:rRNA processing"/>
    <property type="evidence" value="ECO:0007669"/>
    <property type="project" value="TreeGrafter"/>
</dbReference>
<dbReference type="EMBL" id="AKIJ01000001">
    <property type="protein sequence ID" value="KFG27341.1"/>
    <property type="molecule type" value="Genomic_DNA"/>
</dbReference>
<dbReference type="EMBL" id="JH604640">
    <property type="protein sequence ID" value="EHY64554.1"/>
    <property type="molecule type" value="Genomic_DNA"/>
</dbReference>
<dbReference type="PANTHER" id="PTHR45841:SF1">
    <property type="entry name" value="MRNA TURNOVER PROTEIN 4 HOMOLOG"/>
    <property type="match status" value="1"/>
</dbReference>
<dbReference type="GO" id="GO:0003723">
    <property type="term" value="F:RNA binding"/>
    <property type="evidence" value="ECO:0007669"/>
    <property type="project" value="TreeGrafter"/>
</dbReference>
<gene>
    <name evidence="2" type="ORF">NERG_02364</name>
    <name evidence="3" type="ORF">NESG_00419</name>
</gene>
<evidence type="ECO:0000313" key="4">
    <source>
        <dbReference type="Proteomes" id="UP000054524"/>
    </source>
</evidence>
<dbReference type="GO" id="GO:0000956">
    <property type="term" value="P:nuclear-transcribed mRNA catabolic process"/>
    <property type="evidence" value="ECO:0007669"/>
    <property type="project" value="TreeGrafter"/>
</dbReference>
<dbReference type="Gene3D" id="3.90.105.20">
    <property type="match status" value="1"/>
</dbReference>